<dbReference type="CDD" id="cd13944">
    <property type="entry name" value="lytB_ispH"/>
    <property type="match status" value="1"/>
</dbReference>
<feature type="domain" description="S1 motif" evidence="10">
    <location>
        <begin position="627"/>
        <end position="695"/>
    </location>
</feature>
<dbReference type="GO" id="GO:0019288">
    <property type="term" value="P:isopentenyl diphosphate biosynthetic process, methylerythritol 4-phosphate pathway"/>
    <property type="evidence" value="ECO:0007669"/>
    <property type="project" value="InterPro"/>
</dbReference>
<keyword evidence="12" id="KW-1185">Reference proteome</keyword>
<feature type="domain" description="S1 motif" evidence="10">
    <location>
        <begin position="369"/>
        <end position="437"/>
    </location>
</feature>
<dbReference type="GO" id="GO:0046872">
    <property type="term" value="F:metal ion binding"/>
    <property type="evidence" value="ECO:0007669"/>
    <property type="project" value="UniProtKB-KW"/>
</dbReference>
<feature type="region of interest" description="Disordered" evidence="9">
    <location>
        <begin position="293"/>
        <end position="313"/>
    </location>
</feature>
<evidence type="ECO:0000256" key="6">
    <source>
        <dbReference type="ARBA" id="ARBA00023004"/>
    </source>
</evidence>
<accession>A0A2U1E3A9</accession>
<dbReference type="PANTHER" id="PTHR10724:SF7">
    <property type="entry name" value="SMALL RIBOSOMAL SUBUNIT PROTEIN BS1C"/>
    <property type="match status" value="1"/>
</dbReference>
<evidence type="ECO:0000256" key="2">
    <source>
        <dbReference type="ARBA" id="ARBA00006767"/>
    </source>
</evidence>
<name>A0A2U1E3A9_9FIRM</name>
<dbReference type="Proteomes" id="UP000245793">
    <property type="component" value="Unassembled WGS sequence"/>
</dbReference>
<dbReference type="Gene3D" id="3.40.50.11270">
    <property type="match status" value="1"/>
</dbReference>
<comment type="cofactor">
    <cofactor evidence="1">
        <name>[4Fe-4S] cluster</name>
        <dbReference type="ChEBI" id="CHEBI:49883"/>
    </cofactor>
</comment>
<dbReference type="PROSITE" id="PS50126">
    <property type="entry name" value="S1"/>
    <property type="match status" value="4"/>
</dbReference>
<dbReference type="InterPro" id="IPR003451">
    <property type="entry name" value="LytB/IspH"/>
</dbReference>
<feature type="compositionally biased region" description="Polar residues" evidence="9">
    <location>
        <begin position="303"/>
        <end position="313"/>
    </location>
</feature>
<dbReference type="GO" id="GO:0050992">
    <property type="term" value="P:dimethylallyl diphosphate biosynthetic process"/>
    <property type="evidence" value="ECO:0007669"/>
    <property type="project" value="InterPro"/>
</dbReference>
<dbReference type="RefSeq" id="WP_116480254.1">
    <property type="nucleotide sequence ID" value="NZ_QEKV01000006.1"/>
</dbReference>
<organism evidence="11 12">
    <name type="scientific">Ezakiella coagulans</name>
    <dbReference type="NCBI Taxonomy" id="46507"/>
    <lineage>
        <taxon>Bacteria</taxon>
        <taxon>Bacillati</taxon>
        <taxon>Bacillota</taxon>
        <taxon>Tissierellia</taxon>
        <taxon>Ezakiella</taxon>
    </lineage>
</organism>
<dbReference type="GO" id="GO:0051539">
    <property type="term" value="F:4 iron, 4 sulfur cluster binding"/>
    <property type="evidence" value="ECO:0007669"/>
    <property type="project" value="UniProtKB-KW"/>
</dbReference>
<keyword evidence="3" id="KW-0004">4Fe-4S</keyword>
<feature type="domain" description="S1 motif" evidence="10">
    <location>
        <begin position="455"/>
        <end position="521"/>
    </location>
</feature>
<dbReference type="NCBIfam" id="NF005208">
    <property type="entry name" value="PRK06676.1"/>
    <property type="match status" value="1"/>
</dbReference>
<dbReference type="NCBIfam" id="TIGR00216">
    <property type="entry name" value="ispH_lytB"/>
    <property type="match status" value="1"/>
</dbReference>
<protein>
    <submittedName>
        <fullName evidence="11">4-hydroxy-3-methylbut-2-enyl diphosphate reductase</fullName>
    </submittedName>
</protein>
<gene>
    <name evidence="11" type="ORF">C7381_10662</name>
</gene>
<dbReference type="Gene3D" id="2.40.50.140">
    <property type="entry name" value="Nucleic acid-binding proteins"/>
    <property type="match status" value="4"/>
</dbReference>
<dbReference type="CDD" id="cd05687">
    <property type="entry name" value="S1_RPS1_repeat_ec1_hs1"/>
    <property type="match status" value="1"/>
</dbReference>
<comment type="similarity">
    <text evidence="2">Belongs to the bacterial ribosomal protein bS1 family.</text>
</comment>
<evidence type="ECO:0000256" key="4">
    <source>
        <dbReference type="ARBA" id="ARBA00022723"/>
    </source>
</evidence>
<comment type="caution">
    <text evidence="11">The sequence shown here is derived from an EMBL/GenBank/DDBJ whole genome shotgun (WGS) entry which is preliminary data.</text>
</comment>
<dbReference type="InterPro" id="IPR012340">
    <property type="entry name" value="NA-bd_OB-fold"/>
</dbReference>
<evidence type="ECO:0000313" key="11">
    <source>
        <dbReference type="EMBL" id="PVY94189.1"/>
    </source>
</evidence>
<evidence type="ECO:0000256" key="8">
    <source>
        <dbReference type="ARBA" id="ARBA00023274"/>
    </source>
</evidence>
<dbReference type="EMBL" id="QEKV01000006">
    <property type="protein sequence ID" value="PVY94189.1"/>
    <property type="molecule type" value="Genomic_DNA"/>
</dbReference>
<proteinExistence type="inferred from homology"/>
<dbReference type="CDD" id="cd05688">
    <property type="entry name" value="S1_RPS1_repeat_ec3"/>
    <property type="match status" value="1"/>
</dbReference>
<dbReference type="SMART" id="SM00316">
    <property type="entry name" value="S1"/>
    <property type="match status" value="4"/>
</dbReference>
<dbReference type="AlphaFoldDB" id="A0A2U1E3A9"/>
<dbReference type="Gene3D" id="3.40.1010.20">
    <property type="entry name" value="4-hydroxy-3-methylbut-2-enyl diphosphate reductase, catalytic domain"/>
    <property type="match status" value="2"/>
</dbReference>
<sequence length="768" mass="86585">MKVVVANELGFCFGVKRAYDLAISNASSTTAIIGQLVHNQDVQNNLYEHGIKEFDVKGNFDKIILRSHGTIKEEKEELSKSYELIDTTCPILLNIYNKMIEKENEGYTNIIFGDPFHPEVIATKSQVKSCIVVNSPEEIQNLKDKLYFVTMQTTLNYQKADLLTETICDKFGNNVKVFNSICGASSKRRKSLIDLTKEVEAIIIFGSKNSNNTKELCNILKEKNFPYYFANDVFSLDLSSISMYNSIGISAGASTPDWIIKEAVRVLNDINNKDSIDLGENNVASDKIVANNDPIENHESNKTDASIPSKDTVTDSFNHNDKGESTMINENEKVSTETTENASNNAVNEQDHAEMMAKIDDTFTRIKRGQIVQGTVLYVTESQIMVNINYRSDGIIDRDELPTDLTDPRTEYKAGDQIDVYIVKVDDGEGNVVLSLRRIKDVQAWNELEEKFEAKEPIEVFVKEQTKGGLIVEYKGARAFMPASHSFDRFRRDLSSLVGETVKVEIIDFDKSKRRCVVSRRELEKARIQKEQDEFWSGVEEGQLRKGKVMRLTNFGAFVDLGGVDGLIHITDLAWNRVRDPKEVLSVGDEVEVLVLGFDREKNRISLGLKQTTEDPWEVFKNNNKVGDVVKGTVVSMPEFGAFVRLGEGIDGLIHISQICREHIEKPSDILNIGQEVEAKITDIKDNQKISLSIRALTEPEEEKRERKPRRERAPRKTANENKKEEKADSNPIDNPLIDSEILGELKKMALNLDDNTSEGEAAQNSEE</sequence>
<dbReference type="Pfam" id="PF02401">
    <property type="entry name" value="LYTB"/>
    <property type="match status" value="1"/>
</dbReference>
<evidence type="ECO:0000313" key="12">
    <source>
        <dbReference type="Proteomes" id="UP000245793"/>
    </source>
</evidence>
<dbReference type="GO" id="GO:0003735">
    <property type="term" value="F:structural constituent of ribosome"/>
    <property type="evidence" value="ECO:0007669"/>
    <property type="project" value="TreeGrafter"/>
</dbReference>
<dbReference type="Pfam" id="PF00575">
    <property type="entry name" value="S1"/>
    <property type="match status" value="4"/>
</dbReference>
<feature type="region of interest" description="Disordered" evidence="9">
    <location>
        <begin position="699"/>
        <end position="739"/>
    </location>
</feature>
<evidence type="ECO:0000256" key="7">
    <source>
        <dbReference type="ARBA" id="ARBA00023014"/>
    </source>
</evidence>
<evidence type="ECO:0000256" key="5">
    <source>
        <dbReference type="ARBA" id="ARBA00022980"/>
    </source>
</evidence>
<dbReference type="PRINTS" id="PR00681">
    <property type="entry name" value="RIBOSOMALS1"/>
</dbReference>
<dbReference type="GO" id="GO:0051745">
    <property type="term" value="F:4-hydroxy-3-methylbut-2-enyl diphosphate reductase activity"/>
    <property type="evidence" value="ECO:0007669"/>
    <property type="project" value="InterPro"/>
</dbReference>
<evidence type="ECO:0000256" key="9">
    <source>
        <dbReference type="SAM" id="MobiDB-lite"/>
    </source>
</evidence>
<evidence type="ECO:0000259" key="10">
    <source>
        <dbReference type="PROSITE" id="PS50126"/>
    </source>
</evidence>
<dbReference type="CDD" id="cd04465">
    <property type="entry name" value="S1_RPS1_repeat_ec2_hs2"/>
    <property type="match status" value="1"/>
</dbReference>
<dbReference type="InterPro" id="IPR003029">
    <property type="entry name" value="S1_domain"/>
</dbReference>
<keyword evidence="6" id="KW-0408">Iron</keyword>
<keyword evidence="4" id="KW-0479">Metal-binding</keyword>
<keyword evidence="7" id="KW-0411">Iron-sulfur</keyword>
<evidence type="ECO:0000256" key="3">
    <source>
        <dbReference type="ARBA" id="ARBA00022485"/>
    </source>
</evidence>
<reference evidence="11 12" key="1">
    <citation type="submission" date="2018-04" db="EMBL/GenBank/DDBJ databases">
        <title>Genomic Encyclopedia of Type Strains, Phase IV (KMG-IV): sequencing the most valuable type-strain genomes for metagenomic binning, comparative biology and taxonomic classification.</title>
        <authorList>
            <person name="Goeker M."/>
        </authorList>
    </citation>
    <scope>NUCLEOTIDE SEQUENCE [LARGE SCALE GENOMIC DNA]</scope>
    <source>
        <strain evidence="11 12">DSM 20705</strain>
    </source>
</reference>
<feature type="domain" description="S1 motif" evidence="10">
    <location>
        <begin position="542"/>
        <end position="610"/>
    </location>
</feature>
<dbReference type="PANTHER" id="PTHR10724">
    <property type="entry name" value="30S RIBOSOMAL PROTEIN S1"/>
    <property type="match status" value="1"/>
</dbReference>
<dbReference type="InterPro" id="IPR050437">
    <property type="entry name" value="Ribos_protein_bS1-like"/>
</dbReference>
<dbReference type="SUPFAM" id="SSF50249">
    <property type="entry name" value="Nucleic acid-binding proteins"/>
    <property type="match status" value="4"/>
</dbReference>
<dbReference type="GO" id="GO:0006412">
    <property type="term" value="P:translation"/>
    <property type="evidence" value="ECO:0007669"/>
    <property type="project" value="TreeGrafter"/>
</dbReference>
<evidence type="ECO:0000256" key="1">
    <source>
        <dbReference type="ARBA" id="ARBA00001966"/>
    </source>
</evidence>
<dbReference type="InterPro" id="IPR035104">
    <property type="entry name" value="Ribosomal_protein_S1-like"/>
</dbReference>
<feature type="compositionally biased region" description="Basic residues" evidence="9">
    <location>
        <begin position="707"/>
        <end position="716"/>
    </location>
</feature>
<dbReference type="GO" id="GO:0003729">
    <property type="term" value="F:mRNA binding"/>
    <property type="evidence" value="ECO:0007669"/>
    <property type="project" value="TreeGrafter"/>
</dbReference>
<feature type="compositionally biased region" description="Basic and acidic residues" evidence="9">
    <location>
        <begin position="718"/>
        <end position="729"/>
    </location>
</feature>
<keyword evidence="5" id="KW-0689">Ribosomal protein</keyword>
<keyword evidence="8" id="KW-0687">Ribonucleoprotein</keyword>